<dbReference type="GO" id="GO:0016746">
    <property type="term" value="F:acyltransferase activity"/>
    <property type="evidence" value="ECO:0007669"/>
    <property type="project" value="UniProtKB-KW"/>
</dbReference>
<gene>
    <name evidence="2" type="ORF">IAB03_03500</name>
</gene>
<feature type="domain" description="Phospholipid/glycerol acyltransferase" evidence="1">
    <location>
        <begin position="84"/>
        <end position="201"/>
    </location>
</feature>
<dbReference type="InterPro" id="IPR045746">
    <property type="entry name" value="ACT14924-like_Acyltransf_dom"/>
</dbReference>
<accession>A0A9D1M743</accession>
<dbReference type="AlphaFoldDB" id="A0A9D1M743"/>
<dbReference type="SMART" id="SM00563">
    <property type="entry name" value="PlsC"/>
    <property type="match status" value="1"/>
</dbReference>
<dbReference type="SUPFAM" id="SSF69593">
    <property type="entry name" value="Glycerol-3-phosphate (1)-acyltransferase"/>
    <property type="match status" value="1"/>
</dbReference>
<reference evidence="2" key="2">
    <citation type="journal article" date="2021" name="PeerJ">
        <title>Extensive microbial diversity within the chicken gut microbiome revealed by metagenomics and culture.</title>
        <authorList>
            <person name="Gilroy R."/>
            <person name="Ravi A."/>
            <person name="Getino M."/>
            <person name="Pursley I."/>
            <person name="Horton D.L."/>
            <person name="Alikhan N.F."/>
            <person name="Baker D."/>
            <person name="Gharbi K."/>
            <person name="Hall N."/>
            <person name="Watson M."/>
            <person name="Adriaenssens E.M."/>
            <person name="Foster-Nyarko E."/>
            <person name="Jarju S."/>
            <person name="Secka A."/>
            <person name="Antonio M."/>
            <person name="Oren A."/>
            <person name="Chaudhuri R.R."/>
            <person name="La Ragione R."/>
            <person name="Hildebrand F."/>
            <person name="Pallen M.J."/>
        </authorList>
    </citation>
    <scope>NUCLEOTIDE SEQUENCE</scope>
    <source>
        <strain evidence="2">CHK158-818</strain>
    </source>
</reference>
<comment type="caution">
    <text evidence="2">The sequence shown here is derived from an EMBL/GenBank/DDBJ whole genome shotgun (WGS) entry which is preliminary data.</text>
</comment>
<evidence type="ECO:0000313" key="2">
    <source>
        <dbReference type="EMBL" id="HIU54857.1"/>
    </source>
</evidence>
<dbReference type="InterPro" id="IPR002123">
    <property type="entry name" value="Plipid/glycerol_acylTrfase"/>
</dbReference>
<keyword evidence="2" id="KW-0012">Acyltransferase</keyword>
<sequence>METNFPMQIDIEKVVKKKAPELGKKLPAFLFRFLEKTICQEQMNAILRKYAGCEGVDFAKALLSELNVTTRVEGMENIPEKGRFTFASNHPLGGLDGVSFVSIFGEKYPSNIKFVVNDLLMNVKPLAPVFLPINKHGAQAKGAAEELARAYESDQQIFVFPAGLVSRIQKGGIADLEWKKSFIAKTVQYQRDVIPVYFEGLNSRFFYRLAWLRKKMGIKVNIEMIYLPSEMFKSRNKTFTIHVGKPIPWQKFDNSKSQAQWAAYVKEVVYKLKK</sequence>
<evidence type="ECO:0000313" key="3">
    <source>
        <dbReference type="Proteomes" id="UP000824112"/>
    </source>
</evidence>
<dbReference type="Pfam" id="PF19576">
    <property type="entry name" value="Acyltransf_2"/>
    <property type="match status" value="1"/>
</dbReference>
<protein>
    <submittedName>
        <fullName evidence="2">1-acyl-sn-glycerol-3-phosphate acyltransferase</fullName>
    </submittedName>
</protein>
<keyword evidence="2" id="KW-0808">Transferase</keyword>
<organism evidence="2 3">
    <name type="scientific">Candidatus Gallibacteroides avistercoris</name>
    <dbReference type="NCBI Taxonomy" id="2840833"/>
    <lineage>
        <taxon>Bacteria</taxon>
        <taxon>Pseudomonadati</taxon>
        <taxon>Bacteroidota</taxon>
        <taxon>Bacteroidia</taxon>
        <taxon>Bacteroidales</taxon>
        <taxon>Bacteroidaceae</taxon>
        <taxon>Bacteroidaceae incertae sedis</taxon>
        <taxon>Candidatus Gallibacteroides</taxon>
    </lineage>
</organism>
<proteinExistence type="predicted"/>
<dbReference type="EMBL" id="DVNA01000081">
    <property type="protein sequence ID" value="HIU54857.1"/>
    <property type="molecule type" value="Genomic_DNA"/>
</dbReference>
<reference evidence="2" key="1">
    <citation type="submission" date="2020-10" db="EMBL/GenBank/DDBJ databases">
        <authorList>
            <person name="Gilroy R."/>
        </authorList>
    </citation>
    <scope>NUCLEOTIDE SEQUENCE</scope>
    <source>
        <strain evidence="2">CHK158-818</strain>
    </source>
</reference>
<name>A0A9D1M743_9BACT</name>
<evidence type="ECO:0000259" key="1">
    <source>
        <dbReference type="SMART" id="SM00563"/>
    </source>
</evidence>
<dbReference type="Proteomes" id="UP000824112">
    <property type="component" value="Unassembled WGS sequence"/>
</dbReference>